<keyword evidence="1" id="KW-0547">Nucleotide-binding</keyword>
<dbReference type="InterPro" id="IPR045076">
    <property type="entry name" value="MutS"/>
</dbReference>
<dbReference type="RefSeq" id="WP_165271445.1">
    <property type="nucleotide sequence ID" value="NZ_JAALLS010000042.1"/>
</dbReference>
<evidence type="ECO:0000256" key="2">
    <source>
        <dbReference type="ARBA" id="ARBA00022840"/>
    </source>
</evidence>
<proteinExistence type="predicted"/>
<keyword evidence="4" id="KW-1133">Transmembrane helix</keyword>
<feature type="transmembrane region" description="Helical" evidence="4">
    <location>
        <begin position="157"/>
        <end position="175"/>
    </location>
</feature>
<dbReference type="GO" id="GO:0005524">
    <property type="term" value="F:ATP binding"/>
    <property type="evidence" value="ECO:0007669"/>
    <property type="project" value="UniProtKB-KW"/>
</dbReference>
<reference evidence="6 7" key="1">
    <citation type="submission" date="2020-02" db="EMBL/GenBank/DDBJ databases">
        <title>Aliifodinibius halophilus 2W32, complete genome.</title>
        <authorList>
            <person name="Li Y."/>
            <person name="Wu S."/>
        </authorList>
    </citation>
    <scope>NUCLEOTIDE SEQUENCE [LARGE SCALE GENOMIC DNA]</scope>
    <source>
        <strain evidence="6 7">2W32</strain>
    </source>
</reference>
<keyword evidence="4" id="KW-0812">Transmembrane</keyword>
<evidence type="ECO:0000256" key="3">
    <source>
        <dbReference type="ARBA" id="ARBA00023125"/>
    </source>
</evidence>
<dbReference type="SMART" id="SM00534">
    <property type="entry name" value="MUTSac"/>
    <property type="match status" value="1"/>
</dbReference>
<dbReference type="PANTHER" id="PTHR11361:SF152">
    <property type="entry name" value="DNA MISMATCH REPAIR PROTEIN"/>
    <property type="match status" value="1"/>
</dbReference>
<dbReference type="GO" id="GO:0006298">
    <property type="term" value="P:mismatch repair"/>
    <property type="evidence" value="ECO:0007669"/>
    <property type="project" value="InterPro"/>
</dbReference>
<dbReference type="InterPro" id="IPR000432">
    <property type="entry name" value="DNA_mismatch_repair_MutS_C"/>
</dbReference>
<evidence type="ECO:0000256" key="4">
    <source>
        <dbReference type="SAM" id="Phobius"/>
    </source>
</evidence>
<keyword evidence="2" id="KW-0067">ATP-binding</keyword>
<sequence>MLQFISIVLGVSAIAGYWFYHRIQRKKKIREKLAASWGEPQMKDHNWAQVRQYHDLVKSQIDTAPLDDKTWEDLNFPELFKRVDSTQSYIGQQMLFHLLRTPLYDDKKLQEREALLDIFADNPDFRLDLQMELRNLTDYSIWRLPKLLFSELPTIPLYYYLFLAIPFLAVSTIGLGFFDPAFFIALGLIPAVNLLIQYIIGNNIARYTAALSGLRPFLKTAEAIGALDKKHGNPLGKKGKQIRNQTKQLAKLKKRVSAYLHESNPDNIGSLVWDYINILCLMKINMFTLSINIIKQKKELITSLYATIGQLDAFIAAASFRHSLCRYCHPTLDNTNAGISYHQAYHPLLENPVPNSMTIKQKGILVTGSNMSGKTTFLKTMGVNQVLAQTFNFCCADEATLPFCNVISSMRREDQLTEGKSFYMGEVERVKELIDSSSSSKKPTLFLLDEIFRGTNTIERIAASMQVLKWLNSDKDFVLASTHDLELVTLLEDEYEFYHFAEEVREESLFFDYKIKPGHSSTRNAIKLLELSDYPPTVVEGAMKMSEVLENQGVINYRINSTEEDGEYDQL</sequence>
<evidence type="ECO:0000313" key="6">
    <source>
        <dbReference type="EMBL" id="NGP90221.1"/>
    </source>
</evidence>
<dbReference type="AlphaFoldDB" id="A0A6M1TDX1"/>
<keyword evidence="3" id="KW-0238">DNA-binding</keyword>
<keyword evidence="4" id="KW-0472">Membrane</keyword>
<keyword evidence="7" id="KW-1185">Reference proteome</keyword>
<dbReference type="GO" id="GO:0140664">
    <property type="term" value="F:ATP-dependent DNA damage sensor activity"/>
    <property type="evidence" value="ECO:0007669"/>
    <property type="project" value="InterPro"/>
</dbReference>
<dbReference type="InterPro" id="IPR027417">
    <property type="entry name" value="P-loop_NTPase"/>
</dbReference>
<gene>
    <name evidence="6" type="ORF">G3569_17815</name>
</gene>
<dbReference type="SUPFAM" id="SSF52540">
    <property type="entry name" value="P-loop containing nucleoside triphosphate hydrolases"/>
    <property type="match status" value="1"/>
</dbReference>
<organism evidence="6 7">
    <name type="scientific">Fodinibius halophilus</name>
    <dbReference type="NCBI Taxonomy" id="1736908"/>
    <lineage>
        <taxon>Bacteria</taxon>
        <taxon>Pseudomonadati</taxon>
        <taxon>Balneolota</taxon>
        <taxon>Balneolia</taxon>
        <taxon>Balneolales</taxon>
        <taxon>Balneolaceae</taxon>
        <taxon>Fodinibius</taxon>
    </lineage>
</organism>
<feature type="domain" description="DNA mismatch repair proteins mutS family" evidence="5">
    <location>
        <begin position="361"/>
        <end position="547"/>
    </location>
</feature>
<evidence type="ECO:0000313" key="7">
    <source>
        <dbReference type="Proteomes" id="UP000479132"/>
    </source>
</evidence>
<name>A0A6M1TDX1_9BACT</name>
<comment type="caution">
    <text evidence="6">The sequence shown here is derived from an EMBL/GenBank/DDBJ whole genome shotgun (WGS) entry which is preliminary data.</text>
</comment>
<feature type="transmembrane region" description="Helical" evidence="4">
    <location>
        <begin position="181"/>
        <end position="200"/>
    </location>
</feature>
<evidence type="ECO:0000259" key="5">
    <source>
        <dbReference type="SMART" id="SM00534"/>
    </source>
</evidence>
<dbReference type="Proteomes" id="UP000479132">
    <property type="component" value="Unassembled WGS sequence"/>
</dbReference>
<feature type="transmembrane region" description="Helical" evidence="4">
    <location>
        <begin position="6"/>
        <end position="23"/>
    </location>
</feature>
<protein>
    <recommendedName>
        <fullName evidence="5">DNA mismatch repair proteins mutS family domain-containing protein</fullName>
    </recommendedName>
</protein>
<accession>A0A6M1TDX1</accession>
<dbReference type="Gene3D" id="1.10.1420.10">
    <property type="match status" value="1"/>
</dbReference>
<dbReference type="GO" id="GO:0030983">
    <property type="term" value="F:mismatched DNA binding"/>
    <property type="evidence" value="ECO:0007669"/>
    <property type="project" value="InterPro"/>
</dbReference>
<dbReference type="SUPFAM" id="SSF48334">
    <property type="entry name" value="DNA repair protein MutS, domain III"/>
    <property type="match status" value="2"/>
</dbReference>
<dbReference type="PANTHER" id="PTHR11361">
    <property type="entry name" value="DNA MISMATCH REPAIR PROTEIN MUTS FAMILY MEMBER"/>
    <property type="match status" value="1"/>
</dbReference>
<dbReference type="GO" id="GO:0005829">
    <property type="term" value="C:cytosol"/>
    <property type="evidence" value="ECO:0007669"/>
    <property type="project" value="TreeGrafter"/>
</dbReference>
<dbReference type="EMBL" id="JAALLS010000042">
    <property type="protein sequence ID" value="NGP90221.1"/>
    <property type="molecule type" value="Genomic_DNA"/>
</dbReference>
<dbReference type="InterPro" id="IPR036187">
    <property type="entry name" value="DNA_mismatch_repair_MutS_sf"/>
</dbReference>
<dbReference type="Gene3D" id="3.40.50.300">
    <property type="entry name" value="P-loop containing nucleotide triphosphate hydrolases"/>
    <property type="match status" value="1"/>
</dbReference>
<evidence type="ECO:0000256" key="1">
    <source>
        <dbReference type="ARBA" id="ARBA00022741"/>
    </source>
</evidence>
<dbReference type="Pfam" id="PF00488">
    <property type="entry name" value="MutS_V"/>
    <property type="match status" value="1"/>
</dbReference>